<proteinExistence type="inferred from homology"/>
<comment type="similarity">
    <text evidence="1 5">Belongs to the flavin oxidoreductase frp family.</text>
</comment>
<gene>
    <name evidence="7" type="ORF">KME25_30570</name>
</gene>
<organism evidence="7 8">
    <name type="scientific">Symplocastrum torsivum CPER-KK1</name>
    <dbReference type="NCBI Taxonomy" id="450513"/>
    <lineage>
        <taxon>Bacteria</taxon>
        <taxon>Bacillati</taxon>
        <taxon>Cyanobacteriota</taxon>
        <taxon>Cyanophyceae</taxon>
        <taxon>Oscillatoriophycideae</taxon>
        <taxon>Oscillatoriales</taxon>
        <taxon>Microcoleaceae</taxon>
        <taxon>Symplocastrum</taxon>
    </lineage>
</organism>
<dbReference type="Gene3D" id="3.40.109.10">
    <property type="entry name" value="NADH Oxidase"/>
    <property type="match status" value="1"/>
</dbReference>
<feature type="domain" description="Nitroreductase" evidence="6">
    <location>
        <begin position="39"/>
        <end position="193"/>
    </location>
</feature>
<dbReference type="GO" id="GO:0016491">
    <property type="term" value="F:oxidoreductase activity"/>
    <property type="evidence" value="ECO:0007669"/>
    <property type="project" value="UniProtKB-UniRule"/>
</dbReference>
<evidence type="ECO:0000313" key="8">
    <source>
        <dbReference type="Proteomes" id="UP000753908"/>
    </source>
</evidence>
<sequence>MTRKKLFNSSTDHLTAERYGTAVPLGEPTFETQVTCQLLNRRSHRDFRNDRVCESTLTYLLACAQSAPSKSDLQQYSIIVVEEKELKAQISQLPGMDDWVDKAPHLLVFCADLRRGWRITESKGLVNENNTLDMLVNATGDAAIAMMSLIVAAESLGLGCCPISVVRNQIEQVSAWLKLPTGVYPFAGLGLGYPADEGKTTIRLPQSVVVHRNHYDDSHLLEQLHTYDDTRHGLTPIPTEKQLHPERYGIQPNLKWTDNVARRLSVRERRTFRAFLEQQNLALE</sequence>
<evidence type="ECO:0000256" key="1">
    <source>
        <dbReference type="ARBA" id="ARBA00008366"/>
    </source>
</evidence>
<keyword evidence="2 5" id="KW-0285">Flavoprotein</keyword>
<reference evidence="7" key="1">
    <citation type="submission" date="2021-05" db="EMBL/GenBank/DDBJ databases">
        <authorList>
            <person name="Pietrasiak N."/>
            <person name="Ward R."/>
            <person name="Stajich J.E."/>
            <person name="Kurbessoian T."/>
        </authorList>
    </citation>
    <scope>NUCLEOTIDE SEQUENCE</scope>
    <source>
        <strain evidence="7">CPER-KK1</strain>
    </source>
</reference>
<keyword evidence="5" id="KW-0521">NADP</keyword>
<evidence type="ECO:0000313" key="7">
    <source>
        <dbReference type="EMBL" id="MBW4548716.1"/>
    </source>
</evidence>
<keyword evidence="4 5" id="KW-0560">Oxidoreductase</keyword>
<evidence type="ECO:0000256" key="2">
    <source>
        <dbReference type="ARBA" id="ARBA00022630"/>
    </source>
</evidence>
<dbReference type="InterPro" id="IPR000415">
    <property type="entry name" value="Nitroreductase-like"/>
</dbReference>
<evidence type="ECO:0000256" key="5">
    <source>
        <dbReference type="PIRNR" id="PIRNR005426"/>
    </source>
</evidence>
<reference evidence="7" key="2">
    <citation type="journal article" date="2022" name="Microbiol. Resour. Announc.">
        <title>Metagenome Sequencing to Explore Phylogenomics of Terrestrial Cyanobacteria.</title>
        <authorList>
            <person name="Ward R.D."/>
            <person name="Stajich J.E."/>
            <person name="Johansen J.R."/>
            <person name="Huntemann M."/>
            <person name="Clum A."/>
            <person name="Foster B."/>
            <person name="Foster B."/>
            <person name="Roux S."/>
            <person name="Palaniappan K."/>
            <person name="Varghese N."/>
            <person name="Mukherjee S."/>
            <person name="Reddy T.B.K."/>
            <person name="Daum C."/>
            <person name="Copeland A."/>
            <person name="Chen I.A."/>
            <person name="Ivanova N.N."/>
            <person name="Kyrpides N.C."/>
            <person name="Shapiro N."/>
            <person name="Eloe-Fadrosh E.A."/>
            <person name="Pietrasiak N."/>
        </authorList>
    </citation>
    <scope>NUCLEOTIDE SEQUENCE</scope>
    <source>
        <strain evidence="7">CPER-KK1</strain>
    </source>
</reference>
<evidence type="ECO:0000259" key="6">
    <source>
        <dbReference type="Pfam" id="PF00881"/>
    </source>
</evidence>
<comment type="caution">
    <text evidence="7">The sequence shown here is derived from an EMBL/GenBank/DDBJ whole genome shotgun (WGS) entry which is preliminary data.</text>
</comment>
<dbReference type="InterPro" id="IPR016446">
    <property type="entry name" value="Flavin_OxRdtase_Frp"/>
</dbReference>
<dbReference type="Pfam" id="PF00881">
    <property type="entry name" value="Nitroreductase"/>
    <property type="match status" value="1"/>
</dbReference>
<dbReference type="InterPro" id="IPR029479">
    <property type="entry name" value="Nitroreductase"/>
</dbReference>
<evidence type="ECO:0000256" key="4">
    <source>
        <dbReference type="ARBA" id="ARBA00023002"/>
    </source>
</evidence>
<dbReference type="EMBL" id="JAHHIF010000069">
    <property type="protein sequence ID" value="MBW4548716.1"/>
    <property type="molecule type" value="Genomic_DNA"/>
</dbReference>
<keyword evidence="3 5" id="KW-0288">FMN</keyword>
<name>A0A951UEF4_9CYAN</name>
<dbReference type="PANTHER" id="PTHR43425">
    <property type="entry name" value="OXYGEN-INSENSITIVE NADPH NITROREDUCTASE"/>
    <property type="match status" value="1"/>
</dbReference>
<evidence type="ECO:0000256" key="3">
    <source>
        <dbReference type="ARBA" id="ARBA00022643"/>
    </source>
</evidence>
<dbReference type="PANTHER" id="PTHR43425:SF2">
    <property type="entry name" value="OXYGEN-INSENSITIVE NADPH NITROREDUCTASE"/>
    <property type="match status" value="1"/>
</dbReference>
<dbReference type="SUPFAM" id="SSF55469">
    <property type="entry name" value="FMN-dependent nitroreductase-like"/>
    <property type="match status" value="1"/>
</dbReference>
<protein>
    <submittedName>
        <fullName evidence="7">Nitroreductase family protein</fullName>
    </submittedName>
</protein>
<dbReference type="PIRSF" id="PIRSF005426">
    <property type="entry name" value="Frp"/>
    <property type="match status" value="1"/>
</dbReference>
<accession>A0A951UEF4</accession>
<dbReference type="AlphaFoldDB" id="A0A951UEF4"/>
<dbReference type="Proteomes" id="UP000753908">
    <property type="component" value="Unassembled WGS sequence"/>
</dbReference>